<feature type="compositionally biased region" description="Low complexity" evidence="1">
    <location>
        <begin position="891"/>
        <end position="902"/>
    </location>
</feature>
<dbReference type="EMBL" id="OOIL02001464">
    <property type="protein sequence ID" value="VFQ76007.1"/>
    <property type="molecule type" value="Genomic_DNA"/>
</dbReference>
<dbReference type="AlphaFoldDB" id="A0A484LI92"/>
<feature type="region of interest" description="Disordered" evidence="1">
    <location>
        <begin position="794"/>
        <end position="1008"/>
    </location>
</feature>
<protein>
    <submittedName>
        <fullName evidence="2">Uncharacterized protein</fullName>
    </submittedName>
</protein>
<name>A0A484LI92_9ASTE</name>
<feature type="compositionally biased region" description="Basic and acidic residues" evidence="1">
    <location>
        <begin position="350"/>
        <end position="359"/>
    </location>
</feature>
<keyword evidence="3" id="KW-1185">Reference proteome</keyword>
<feature type="compositionally biased region" description="Polar residues" evidence="1">
    <location>
        <begin position="574"/>
        <end position="586"/>
    </location>
</feature>
<feature type="compositionally biased region" description="Basic and acidic residues" evidence="1">
    <location>
        <begin position="801"/>
        <end position="822"/>
    </location>
</feature>
<evidence type="ECO:0000313" key="2">
    <source>
        <dbReference type="EMBL" id="VFQ76007.1"/>
    </source>
</evidence>
<gene>
    <name evidence="2" type="ORF">CCAM_LOCUS17783</name>
</gene>
<feature type="region of interest" description="Disordered" evidence="1">
    <location>
        <begin position="747"/>
        <end position="781"/>
    </location>
</feature>
<feature type="compositionally biased region" description="Basic and acidic residues" evidence="1">
    <location>
        <begin position="193"/>
        <end position="209"/>
    </location>
</feature>
<feature type="compositionally biased region" description="Basic and acidic residues" evidence="1">
    <location>
        <begin position="247"/>
        <end position="257"/>
    </location>
</feature>
<feature type="region of interest" description="Disordered" evidence="1">
    <location>
        <begin position="193"/>
        <end position="305"/>
    </location>
</feature>
<feature type="compositionally biased region" description="Polar residues" evidence="1">
    <location>
        <begin position="921"/>
        <end position="936"/>
    </location>
</feature>
<feature type="compositionally biased region" description="Basic and acidic residues" evidence="1">
    <location>
        <begin position="938"/>
        <end position="947"/>
    </location>
</feature>
<proteinExistence type="predicted"/>
<feature type="compositionally biased region" description="Polar residues" evidence="1">
    <location>
        <begin position="290"/>
        <end position="305"/>
    </location>
</feature>
<dbReference type="Proteomes" id="UP000595140">
    <property type="component" value="Unassembled WGS sequence"/>
</dbReference>
<sequence length="1067" mass="116570">MAKRRREEADSDDGAAIVPAPAASHHSVFIDTDLETHLAMMVSNTDAVSDLKKKILFEHLHSFPEMGEIKIHSVKVKRKGNFYHLPDSMLVKTAFEGTKGDWFLYVSSPVAASQITTKAGNNQAGLLCVKRYDEGALDRGLPNGPSRELGIDTARAKDEHCKDLSSDTCRSSAKRKIAPRMVAQEEAVDTISHELRDDMCGDSSKERPVTKKRKLKHNKDAPHELPLEIPNSLLNNDAQPVLTPESKPSDQDKRESILKNVLTSSNLSDKGSEEKNNQRKRKKKKKSDAIIQQDQEMTPNDDLNCNNSISMLNLTLDRAADEILNVKSSMPIDKHDRINNESDVENIEADPSKGDIEHNKRSKKKKSKKNSVKLQCETGTANIDQIVVPKLDTDDHKNDKTGKIENIVVNMKADEEKWNAKDEKLRETCNPDLGTLEKCLPTQIGETATISSKLDSVQRTESGNTERSRKIKIAKKTARKSQLTLEKADDNDLVTEISSTALNVEFVEPMVDSTAKAEHSKPHTQTCQSIAALEKEEPTGKHVNMQSASCASPEAQKNVENTAGSEKKRKSKKSQTSNQRSSSADPSSVALGVASGLPTLDRFNGRSEDQSLSHCMEIDNASNKVPIDTPIADSLRMEIDKAKESGAEYMSIKKGLSEDGPLQVTQTCTGHFDPENTVKKARHKPKRKKSAAGGTLTALAMNDHEVGVEKLVASNEKMLLVNHPPNVAEGSGTTIDAQLAQVAVTDVKLPESNPNKGQTHENPEDDSEMQLHGQVSNDNDEGVDFRRYFVPRSQGQCAAADKVEKTVKLSRDTKAAEEKSEKGTGPSGSGGLDNSPAQDDSMNDEHENSSNIKLGNGKQDEVKQHSHKNLRVESKKAVPCVSENKKHFDKSTSTPTSSQKSLQSKKDISQSPSNHKILASKQGTSKVTEAITTPTAGSKDKISHNYGDDENGAGLSESSTRTPSRGSSSSSSSLPSSSSDSSENGSELGHHSSSNALNGAKRNNSHERSNLLFKLSSAKKLSMDEILRSSKRFKSARQKAAQLSPEDQPIDLVPVENSEPSKIPFKK</sequence>
<feature type="compositionally biased region" description="Low complexity" evidence="1">
    <location>
        <begin position="956"/>
        <end position="986"/>
    </location>
</feature>
<evidence type="ECO:0000256" key="1">
    <source>
        <dbReference type="SAM" id="MobiDB-lite"/>
    </source>
</evidence>
<feature type="region of interest" description="Disordered" evidence="1">
    <location>
        <begin position="537"/>
        <end position="592"/>
    </location>
</feature>
<feature type="region of interest" description="Disordered" evidence="1">
    <location>
        <begin position="1037"/>
        <end position="1067"/>
    </location>
</feature>
<accession>A0A484LI92</accession>
<feature type="compositionally biased region" description="Basic and acidic residues" evidence="1">
    <location>
        <begin position="858"/>
        <end position="876"/>
    </location>
</feature>
<feature type="compositionally biased region" description="Basic residues" evidence="1">
    <location>
        <begin position="360"/>
        <end position="371"/>
    </location>
</feature>
<feature type="region of interest" description="Disordered" evidence="1">
    <location>
        <begin position="333"/>
        <end position="373"/>
    </location>
</feature>
<evidence type="ECO:0000313" key="3">
    <source>
        <dbReference type="Proteomes" id="UP000595140"/>
    </source>
</evidence>
<dbReference type="OrthoDB" id="1093005at2759"/>
<organism evidence="2 3">
    <name type="scientific">Cuscuta campestris</name>
    <dbReference type="NCBI Taxonomy" id="132261"/>
    <lineage>
        <taxon>Eukaryota</taxon>
        <taxon>Viridiplantae</taxon>
        <taxon>Streptophyta</taxon>
        <taxon>Embryophyta</taxon>
        <taxon>Tracheophyta</taxon>
        <taxon>Spermatophyta</taxon>
        <taxon>Magnoliopsida</taxon>
        <taxon>eudicotyledons</taxon>
        <taxon>Gunneridae</taxon>
        <taxon>Pentapetalae</taxon>
        <taxon>asterids</taxon>
        <taxon>lamiids</taxon>
        <taxon>Solanales</taxon>
        <taxon>Convolvulaceae</taxon>
        <taxon>Cuscuteae</taxon>
        <taxon>Cuscuta</taxon>
        <taxon>Cuscuta subgen. Grammica</taxon>
        <taxon>Cuscuta sect. Cleistogrammica</taxon>
    </lineage>
</organism>
<reference evidence="2 3" key="1">
    <citation type="submission" date="2018-04" db="EMBL/GenBank/DDBJ databases">
        <authorList>
            <person name="Vogel A."/>
        </authorList>
    </citation>
    <scope>NUCLEOTIDE SEQUENCE [LARGE SCALE GENOMIC DNA]</scope>
</reference>